<feature type="binding site" evidence="2">
    <location>
        <position position="47"/>
    </location>
    <ligand>
        <name>CoA</name>
        <dbReference type="ChEBI" id="CHEBI:57287"/>
    </ligand>
</feature>
<dbReference type="InterPro" id="IPR008278">
    <property type="entry name" value="4-PPantetheinyl_Trfase_dom"/>
</dbReference>
<evidence type="ECO:0000256" key="4">
    <source>
        <dbReference type="SAM" id="MobiDB-lite"/>
    </source>
</evidence>
<feature type="binding site" evidence="2">
    <location>
        <position position="150"/>
    </location>
    <ligand>
        <name>CoA</name>
        <dbReference type="ChEBI" id="CHEBI:57287"/>
    </ligand>
</feature>
<feature type="domain" description="4'-phosphopantetheinyl transferase N-terminal" evidence="6">
    <location>
        <begin position="27"/>
        <end position="93"/>
    </location>
</feature>
<evidence type="ECO:0000256" key="3">
    <source>
        <dbReference type="PIRSR" id="PIRSR603542-2"/>
    </source>
</evidence>
<dbReference type="Gene3D" id="3.90.470.20">
    <property type="entry name" value="4'-phosphopantetheinyl transferase domain"/>
    <property type="match status" value="1"/>
</dbReference>
<proteinExistence type="predicted"/>
<gene>
    <name evidence="7" type="ORF">DQ384_27230</name>
</gene>
<dbReference type="PANTHER" id="PTHR38096">
    <property type="entry name" value="ENTEROBACTIN SYNTHASE COMPONENT D"/>
    <property type="match status" value="1"/>
</dbReference>
<dbReference type="GO" id="GO:0009366">
    <property type="term" value="C:enterobactin synthetase complex"/>
    <property type="evidence" value="ECO:0007669"/>
    <property type="project" value="InterPro"/>
</dbReference>
<dbReference type="InterPro" id="IPR041354">
    <property type="entry name" value="4PPT_N"/>
</dbReference>
<dbReference type="Pfam" id="PF17837">
    <property type="entry name" value="4PPT_N"/>
    <property type="match status" value="1"/>
</dbReference>
<feature type="binding site" evidence="2">
    <location>
        <position position="154"/>
    </location>
    <ligand>
        <name>CoA</name>
        <dbReference type="ChEBI" id="CHEBI:57287"/>
    </ligand>
</feature>
<dbReference type="GO" id="GO:0000287">
    <property type="term" value="F:magnesium ion binding"/>
    <property type="evidence" value="ECO:0007669"/>
    <property type="project" value="InterPro"/>
</dbReference>
<feature type="domain" description="4'-phosphopantetheinyl transferase" evidence="5">
    <location>
        <begin position="102"/>
        <end position="177"/>
    </location>
</feature>
<keyword evidence="3" id="KW-0460">Magnesium</keyword>
<dbReference type="GO" id="GO:0009239">
    <property type="term" value="P:enterobactin biosynthetic process"/>
    <property type="evidence" value="ECO:0007669"/>
    <property type="project" value="InterPro"/>
</dbReference>
<reference evidence="7 8" key="1">
    <citation type="submission" date="2018-06" db="EMBL/GenBank/DDBJ databases">
        <title>Sphaerisporangium craniellae sp. nov., isolated from a marine sponge in the South China Sea.</title>
        <authorList>
            <person name="Li L."/>
        </authorList>
    </citation>
    <scope>NUCLEOTIDE SEQUENCE [LARGE SCALE GENOMIC DNA]</scope>
    <source>
        <strain evidence="7 8">CCTCC AA 208026</strain>
    </source>
</reference>
<dbReference type="GO" id="GO:0005886">
    <property type="term" value="C:plasma membrane"/>
    <property type="evidence" value="ECO:0007669"/>
    <property type="project" value="TreeGrafter"/>
</dbReference>
<feature type="binding site" evidence="3">
    <location>
        <position position="105"/>
    </location>
    <ligand>
        <name>Mg(2+)</name>
        <dbReference type="ChEBI" id="CHEBI:18420"/>
    </ligand>
</feature>
<dbReference type="InterPro" id="IPR003542">
    <property type="entry name" value="Enbac_synth_compD-like"/>
</dbReference>
<keyword evidence="8" id="KW-1185">Reference proteome</keyword>
<evidence type="ECO:0000256" key="2">
    <source>
        <dbReference type="PIRSR" id="PIRSR603542-1"/>
    </source>
</evidence>
<dbReference type="PRINTS" id="PR01399">
    <property type="entry name" value="ENTSNTHTASED"/>
</dbReference>
<dbReference type="SUPFAM" id="SSF56214">
    <property type="entry name" value="4'-phosphopantetheinyl transferase"/>
    <property type="match status" value="1"/>
</dbReference>
<dbReference type="InterPro" id="IPR037143">
    <property type="entry name" value="4-PPantetheinyl_Trfase_dom_sf"/>
</dbReference>
<dbReference type="EMBL" id="QOIL01000017">
    <property type="protein sequence ID" value="RCG26981.1"/>
    <property type="molecule type" value="Genomic_DNA"/>
</dbReference>
<feature type="binding site" evidence="2">
    <location>
        <position position="164"/>
    </location>
    <ligand>
        <name>CoA</name>
        <dbReference type="ChEBI" id="CHEBI:57287"/>
    </ligand>
</feature>
<dbReference type="OrthoDB" id="8210607at2"/>
<dbReference type="RefSeq" id="WP_114031749.1">
    <property type="nucleotide sequence ID" value="NZ_QOIL01000017.1"/>
</dbReference>
<feature type="binding site" evidence="2">
    <location>
        <position position="39"/>
    </location>
    <ligand>
        <name>CoA</name>
        <dbReference type="ChEBI" id="CHEBI:57287"/>
    </ligand>
</feature>
<evidence type="ECO:0000313" key="7">
    <source>
        <dbReference type="EMBL" id="RCG26981.1"/>
    </source>
</evidence>
<comment type="caution">
    <text evidence="7">The sequence shown here is derived from an EMBL/GenBank/DDBJ whole genome shotgun (WGS) entry which is preliminary data.</text>
</comment>
<dbReference type="GO" id="GO:0008897">
    <property type="term" value="F:holo-[acyl-carrier-protein] synthase activity"/>
    <property type="evidence" value="ECO:0007669"/>
    <property type="project" value="InterPro"/>
</dbReference>
<evidence type="ECO:0000259" key="5">
    <source>
        <dbReference type="Pfam" id="PF01648"/>
    </source>
</evidence>
<evidence type="ECO:0000313" key="8">
    <source>
        <dbReference type="Proteomes" id="UP000253094"/>
    </source>
</evidence>
<accession>A0A367F9P4</accession>
<feature type="binding site" evidence="3">
    <location>
        <position position="107"/>
    </location>
    <ligand>
        <name>Mg(2+)</name>
        <dbReference type="ChEBI" id="CHEBI:18420"/>
    </ligand>
</feature>
<organism evidence="7 8">
    <name type="scientific">Sphaerisporangium album</name>
    <dbReference type="NCBI Taxonomy" id="509200"/>
    <lineage>
        <taxon>Bacteria</taxon>
        <taxon>Bacillati</taxon>
        <taxon>Actinomycetota</taxon>
        <taxon>Actinomycetes</taxon>
        <taxon>Streptosporangiales</taxon>
        <taxon>Streptosporangiaceae</taxon>
        <taxon>Sphaerisporangium</taxon>
    </lineage>
</organism>
<feature type="binding site" evidence="2">
    <location>
        <position position="105"/>
    </location>
    <ligand>
        <name>CoA</name>
        <dbReference type="ChEBI" id="CHEBI:57287"/>
    </ligand>
</feature>
<evidence type="ECO:0000256" key="1">
    <source>
        <dbReference type="ARBA" id="ARBA00022679"/>
    </source>
</evidence>
<dbReference type="Pfam" id="PF01648">
    <property type="entry name" value="ACPS"/>
    <property type="match status" value="1"/>
</dbReference>
<protein>
    <submittedName>
        <fullName evidence="7">4'-phosphopantetheinyl transferase</fullName>
    </submittedName>
</protein>
<sequence>MIKSILPDSVVAVDVFTDPPDPMLFPEEEMSIAHADEVRRKEFTTVRVCAHEALRKLGMRPSPVLPGLRGEPQWPPGVVGSMTHCTGYRAAVVGVLAKVTTIGIDAEPNEPLVGGVLSAISLPEERESLAKLAARHPRTHWDRLLFCAKEAVYKAWFPLTKRWLDFEDIMINIDPLHGNFSAWLRVPGPRVRGQRLTAFSGRWSAEGGLIMTAIVVPSPGRSGPARHVAERPAAHARRPQATGVGGR</sequence>
<dbReference type="AlphaFoldDB" id="A0A367F9P4"/>
<dbReference type="PANTHER" id="PTHR38096:SF1">
    <property type="entry name" value="ENTEROBACTIN SYNTHASE COMPONENT D"/>
    <property type="match status" value="1"/>
</dbReference>
<keyword evidence="3" id="KW-0479">Metal-binding</keyword>
<name>A0A367F9P4_9ACTN</name>
<feature type="binding site" evidence="3">
    <location>
        <position position="106"/>
    </location>
    <ligand>
        <name>Mg(2+)</name>
        <dbReference type="ChEBI" id="CHEBI:18420"/>
    </ligand>
</feature>
<dbReference type="Proteomes" id="UP000253094">
    <property type="component" value="Unassembled WGS sequence"/>
</dbReference>
<keyword evidence="1 7" id="KW-0808">Transferase</keyword>
<feature type="binding site" evidence="2">
    <location>
        <begin position="83"/>
        <end position="84"/>
    </location>
    <ligand>
        <name>CoA</name>
        <dbReference type="ChEBI" id="CHEBI:57287"/>
    </ligand>
</feature>
<comment type="cofactor">
    <cofactor evidence="3">
        <name>Mg(2+)</name>
        <dbReference type="ChEBI" id="CHEBI:18420"/>
    </cofactor>
</comment>
<feature type="region of interest" description="Disordered" evidence="4">
    <location>
        <begin position="219"/>
        <end position="247"/>
    </location>
</feature>
<evidence type="ECO:0000259" key="6">
    <source>
        <dbReference type="Pfam" id="PF17837"/>
    </source>
</evidence>